<dbReference type="Gene3D" id="1.10.10.10">
    <property type="entry name" value="Winged helix-like DNA-binding domain superfamily/Winged helix DNA-binding domain"/>
    <property type="match status" value="1"/>
</dbReference>
<evidence type="ECO:0008006" key="3">
    <source>
        <dbReference type="Google" id="ProtNLM"/>
    </source>
</evidence>
<dbReference type="InterPro" id="IPR036390">
    <property type="entry name" value="WH_DNA-bd_sf"/>
</dbReference>
<protein>
    <recommendedName>
        <fullName evidence="3">HTH deoR-type domain-containing protein</fullName>
    </recommendedName>
</protein>
<dbReference type="AlphaFoldDB" id="A0A1F8EDQ0"/>
<dbReference type="SUPFAM" id="SSF46785">
    <property type="entry name" value="Winged helix' DNA-binding domain"/>
    <property type="match status" value="1"/>
</dbReference>
<dbReference type="EMBL" id="MGJB01000006">
    <property type="protein sequence ID" value="OGM98991.1"/>
    <property type="molecule type" value="Genomic_DNA"/>
</dbReference>
<organism evidence="1 2">
    <name type="scientific">Candidatus Yanofskybacteria bacterium RIFCSPHIGHO2_01_FULL_41_26</name>
    <dbReference type="NCBI Taxonomy" id="1802661"/>
    <lineage>
        <taxon>Bacteria</taxon>
        <taxon>Candidatus Yanofskyibacteriota</taxon>
    </lineage>
</organism>
<evidence type="ECO:0000313" key="1">
    <source>
        <dbReference type="EMBL" id="OGM98991.1"/>
    </source>
</evidence>
<dbReference type="STRING" id="1802661.A2649_01350"/>
<gene>
    <name evidence="1" type="ORF">A2649_01350</name>
</gene>
<sequence>MEEDGLKNFINSIIFLVKLFSGLKDKFLAQKLYDKISEFVAGYIKLLTLGGEDVVSHNINFLEFRNATDDLLELLDYLEHSKSTLITPLLYTRKNLLSFKLDLIKSSGQLIQLTPKLKENKPPASVPKNSHFKNLKESSNKDRIFNFIKRSPNSRTKEIIEEFNILSERTVKRNLKELAAEGLIRKWAKDNAVYYSIV</sequence>
<dbReference type="Proteomes" id="UP000176893">
    <property type="component" value="Unassembled WGS sequence"/>
</dbReference>
<comment type="caution">
    <text evidence="1">The sequence shown here is derived from an EMBL/GenBank/DDBJ whole genome shotgun (WGS) entry which is preliminary data.</text>
</comment>
<proteinExistence type="predicted"/>
<name>A0A1F8EDQ0_9BACT</name>
<reference evidence="1 2" key="1">
    <citation type="journal article" date="2016" name="Nat. Commun.">
        <title>Thousands of microbial genomes shed light on interconnected biogeochemical processes in an aquifer system.</title>
        <authorList>
            <person name="Anantharaman K."/>
            <person name="Brown C.T."/>
            <person name="Hug L.A."/>
            <person name="Sharon I."/>
            <person name="Castelle C.J."/>
            <person name="Probst A.J."/>
            <person name="Thomas B.C."/>
            <person name="Singh A."/>
            <person name="Wilkins M.J."/>
            <person name="Karaoz U."/>
            <person name="Brodie E.L."/>
            <person name="Williams K.H."/>
            <person name="Hubbard S.S."/>
            <person name="Banfield J.F."/>
        </authorList>
    </citation>
    <scope>NUCLEOTIDE SEQUENCE [LARGE SCALE GENOMIC DNA]</scope>
</reference>
<accession>A0A1F8EDQ0</accession>
<dbReference type="InterPro" id="IPR036388">
    <property type="entry name" value="WH-like_DNA-bd_sf"/>
</dbReference>
<evidence type="ECO:0000313" key="2">
    <source>
        <dbReference type="Proteomes" id="UP000176893"/>
    </source>
</evidence>